<sequence>MRDETARGPARDAGSSGEAVSFDVFDTFVLRRCTTPDGVFERACRLAGVDVSRPGVVEAFVQHRRLAESNARKKDLAGGHGGEVTIEQIYHRFPRRLFGLGGVSVEDLAEAEFRAELDLCFADTDIARLYDQARAAGRRTGFVSDTYWSGERLGRLLRHVRPGLMWDFLYTSCDHATAKSARLFEVIVAKERLAPSRLTHIGDNPVADIAAPRRLGIDTRFHPQASNYFAGVLQREETTVSLLATAAMTGSRLDGGLRTLRRVVARDLTHPTDGTALGVTVVGPVMAAFDRFVADRVAKLEREPGRKVAVAFVARDGYLPCRLWSELRQRPAGYIEVNRRSAILAGVDGDGGFEPLFEPVDDIDHATTVEILGVDSPALKTFFRKAPGGIVPGQVLGTNLPALLGRPAVEQLAGAMRRGLTQHLRRAIPDYDTCTDLVLVDLGYSASVQKGIRRALTLAGPGPRLHGLYLLTRDEEVDDLGADHAEALISDLVVSPHVKRMLLSNVAVLEQLCCAQAGSVRSYRDGEAVREPDHRDPAQVELSNAVQTGALHFVRQLKQRLETGFDPFTDQAALAAAAVAMLGRLLLLPTDDELLLLGTAGHDVNLGSRTVVRLADPAHAASVTLAKSVSEACRMSAPPVWPAGSFTALSPSQGFIYTLFGVGSLPTDVFADVPCGKVEVTLIGRQRTVPTETPCLRTGHGDIRIHIPFTAELGLQRVAVTVGRLATQGLLRGVTMQQGASVRDAMESFDVMRLCDERLSGAELELVSGYFQATANGKLTILLPQLSQRVGVITVLVTPLGGNRVLALAEDAASAPLAPLALGLPAAAADPAPPLALRPG</sequence>
<dbReference type="AlphaFoldDB" id="A0A0H5BDC5"/>
<dbReference type="RefSeq" id="WP_055038423.1">
    <property type="nucleotide sequence ID" value="NZ_AP014854.2"/>
</dbReference>
<dbReference type="EMBL" id="LN907867">
    <property type="protein sequence ID" value="CUU43578.1"/>
    <property type="molecule type" value="Genomic_DNA"/>
</dbReference>
<name>A0A0H5BDC5_BLAVI</name>
<dbReference type="Proteomes" id="UP000065734">
    <property type="component" value="Chromosome I"/>
</dbReference>
<protein>
    <submittedName>
        <fullName evidence="2">Putative hydrolase (HAD superfamily)</fullName>
    </submittedName>
</protein>
<dbReference type="GO" id="GO:0016787">
    <property type="term" value="F:hydrolase activity"/>
    <property type="evidence" value="ECO:0007669"/>
    <property type="project" value="UniProtKB-KW"/>
</dbReference>
<dbReference type="Gene3D" id="1.10.150.400">
    <property type="match status" value="1"/>
</dbReference>
<evidence type="ECO:0000313" key="1">
    <source>
        <dbReference type="EMBL" id="BAR99104.1"/>
    </source>
</evidence>
<dbReference type="STRING" id="1079.BVIR_3158"/>
<reference evidence="2" key="2">
    <citation type="submission" date="2015-11" db="EMBL/GenBank/DDBJ databases">
        <authorList>
            <person name="Zhang Y."/>
            <person name="Guo Z."/>
        </authorList>
    </citation>
    <scope>NUCLEOTIDE SEQUENCE</scope>
    <source>
        <strain evidence="2">1</strain>
    </source>
</reference>
<evidence type="ECO:0000313" key="3">
    <source>
        <dbReference type="Proteomes" id="UP000065734"/>
    </source>
</evidence>
<dbReference type="Gene3D" id="3.40.50.1000">
    <property type="entry name" value="HAD superfamily/HAD-like"/>
    <property type="match status" value="1"/>
</dbReference>
<keyword evidence="2" id="KW-0378">Hydrolase</keyword>
<accession>A0A0H5BDC5</accession>
<dbReference type="InterPro" id="IPR023214">
    <property type="entry name" value="HAD_sf"/>
</dbReference>
<keyword evidence="3" id="KW-1185">Reference proteome</keyword>
<dbReference type="KEGG" id="bvr:BVIR_3158"/>
<reference evidence="1" key="1">
    <citation type="journal article" date="2015" name="Genome Announc.">
        <title>Complete Genome Sequence of the Bacteriochlorophyll b-Producing Photosynthetic Bacterium Blastochloris viridis.</title>
        <authorList>
            <person name="Tsukatani Y."/>
            <person name="Hirose Y."/>
            <person name="Harada J."/>
            <person name="Misawa N."/>
            <person name="Mori K."/>
            <person name="Inoue K."/>
            <person name="Tamiaki H."/>
        </authorList>
    </citation>
    <scope>NUCLEOTIDE SEQUENCE [LARGE SCALE GENOMIC DNA]</scope>
    <source>
        <strain evidence="1">DSM 133</strain>
    </source>
</reference>
<dbReference type="SUPFAM" id="SSF56784">
    <property type="entry name" value="HAD-like"/>
    <property type="match status" value="1"/>
</dbReference>
<reference evidence="3" key="3">
    <citation type="journal article" date="2016" name="Genome Announc.">
        <title>Revised genome sequence of the purple photosynthetic bacterium Blastochloris viridis.</title>
        <authorList>
            <person name="Liu L.N."/>
            <person name="Faulkner M."/>
            <person name="Liu X."/>
            <person name="Huang F."/>
            <person name="Darby A.C."/>
            <person name="Hall N."/>
        </authorList>
    </citation>
    <scope>NUCLEOTIDE SEQUENCE [LARGE SCALE GENOMIC DNA]</scope>
    <source>
        <strain evidence="3">ATCC 19567 / DSM 133 / F</strain>
    </source>
</reference>
<dbReference type="OrthoDB" id="9816424at2"/>
<dbReference type="InterPro" id="IPR036412">
    <property type="entry name" value="HAD-like_sf"/>
</dbReference>
<dbReference type="PATRIC" id="fig|1079.6.peg.3321"/>
<proteinExistence type="predicted"/>
<gene>
    <name evidence="1" type="ORF">BV133_1511</name>
    <name evidence="2" type="ORF">BVIRIDIS_26020</name>
</gene>
<organism evidence="2 3">
    <name type="scientific">Blastochloris viridis</name>
    <name type="common">Rhodopseudomonas viridis</name>
    <dbReference type="NCBI Taxonomy" id="1079"/>
    <lineage>
        <taxon>Bacteria</taxon>
        <taxon>Pseudomonadati</taxon>
        <taxon>Pseudomonadota</taxon>
        <taxon>Alphaproteobacteria</taxon>
        <taxon>Hyphomicrobiales</taxon>
        <taxon>Blastochloridaceae</taxon>
        <taxon>Blastochloris</taxon>
    </lineage>
</organism>
<dbReference type="EMBL" id="AP014854">
    <property type="protein sequence ID" value="BAR99104.1"/>
    <property type="molecule type" value="Genomic_DNA"/>
</dbReference>
<evidence type="ECO:0000313" key="2">
    <source>
        <dbReference type="EMBL" id="CUU43578.1"/>
    </source>
</evidence>